<accession>A0A3A1YN81</accession>
<dbReference type="PANTHER" id="PTHR30037:SF4">
    <property type="entry name" value="DNA-3-METHYLADENINE GLYCOSYLASE I"/>
    <property type="match status" value="1"/>
</dbReference>
<dbReference type="InterPro" id="IPR011257">
    <property type="entry name" value="DNA_glycosylase"/>
</dbReference>
<evidence type="ECO:0000256" key="1">
    <source>
        <dbReference type="PIRSR" id="PIRSR605019-1"/>
    </source>
</evidence>
<dbReference type="EMBL" id="NRJF01000041">
    <property type="protein sequence ID" value="RIY37497.1"/>
    <property type="molecule type" value="Genomic_DNA"/>
</dbReference>
<evidence type="ECO:0008006" key="4">
    <source>
        <dbReference type="Google" id="ProtNLM"/>
    </source>
</evidence>
<comment type="caution">
    <text evidence="2">The sequence shown here is derived from an EMBL/GenBank/DDBJ whole genome shotgun (WGS) entry which is preliminary data.</text>
</comment>
<protein>
    <recommendedName>
        <fullName evidence="4">DNA-3-methyladenine glycosylase I</fullName>
    </recommendedName>
</protein>
<gene>
    <name evidence="2" type="ORF">CKF59_01695</name>
</gene>
<dbReference type="Proteomes" id="UP000265964">
    <property type="component" value="Unassembled WGS sequence"/>
</dbReference>
<dbReference type="InterPro" id="IPR052891">
    <property type="entry name" value="DNA-3mA_glycosylase"/>
</dbReference>
<keyword evidence="1" id="KW-0862">Zinc</keyword>
<dbReference type="GO" id="GO:0046872">
    <property type="term" value="F:metal ion binding"/>
    <property type="evidence" value="ECO:0007669"/>
    <property type="project" value="UniProtKB-KW"/>
</dbReference>
<evidence type="ECO:0000313" key="2">
    <source>
        <dbReference type="EMBL" id="RIY37497.1"/>
    </source>
</evidence>
<dbReference type="SUPFAM" id="SSF48150">
    <property type="entry name" value="DNA-glycosylase"/>
    <property type="match status" value="1"/>
</dbReference>
<sequence length="194" mass="22494">MSKEYWCHHLKSSQERIYHDQIWGVAVTAKDQLFATLMLECQQAGLSWAIILKKEQALRQAFFAWDYQQLSQMSDSYIQKLLLNPEIIRHKGKIEAMRTNAQAFLRLEAQGIDFSTWLWQHVDFTPQTEIDLQLAEQISKQLKKWGFKFVGATTIYAYLEAIGMVNPHAPDCPCFKLIQEQAKNQVISNKASLN</sequence>
<feature type="binding site" evidence="1">
    <location>
        <position position="19"/>
    </location>
    <ligand>
        <name>Zn(2+)</name>
        <dbReference type="ChEBI" id="CHEBI:29105"/>
    </ligand>
</feature>
<dbReference type="PANTHER" id="PTHR30037">
    <property type="entry name" value="DNA-3-METHYLADENINE GLYCOSYLASE 1"/>
    <property type="match status" value="1"/>
</dbReference>
<evidence type="ECO:0000313" key="3">
    <source>
        <dbReference type="Proteomes" id="UP000265964"/>
    </source>
</evidence>
<dbReference type="AlphaFoldDB" id="A0A3A1YN81"/>
<name>A0A3A1YN81_9GAMM</name>
<dbReference type="OrthoDB" id="9807664at2"/>
<dbReference type="Gene3D" id="1.10.340.30">
    <property type="entry name" value="Hypothetical protein, domain 2"/>
    <property type="match status" value="1"/>
</dbReference>
<reference evidence="2 3" key="1">
    <citation type="submission" date="2017-08" db="EMBL/GenBank/DDBJ databases">
        <title>Reclassification of Bisgaard taxon 37 and 44.</title>
        <authorList>
            <person name="Christensen H."/>
        </authorList>
    </citation>
    <scope>NUCLEOTIDE SEQUENCE [LARGE SCALE GENOMIC DNA]</scope>
    <source>
        <strain evidence="2 3">EEAB3T1</strain>
    </source>
</reference>
<keyword evidence="1" id="KW-0479">Metal-binding</keyword>
<feature type="binding site" evidence="1">
    <location>
        <position position="168"/>
    </location>
    <ligand>
        <name>Zn(2+)</name>
        <dbReference type="ChEBI" id="CHEBI:29105"/>
    </ligand>
</feature>
<dbReference type="Pfam" id="PF03352">
    <property type="entry name" value="Adenine_glyco"/>
    <property type="match status" value="1"/>
</dbReference>
<feature type="binding site" evidence="1">
    <location>
        <position position="172"/>
    </location>
    <ligand>
        <name>Zn(2+)</name>
        <dbReference type="ChEBI" id="CHEBI:29105"/>
    </ligand>
</feature>
<dbReference type="RefSeq" id="WP_119534255.1">
    <property type="nucleotide sequence ID" value="NZ_NRJF01000041.1"/>
</dbReference>
<keyword evidence="3" id="KW-1185">Reference proteome</keyword>
<feature type="binding site" evidence="1">
    <location>
        <position position="7"/>
    </location>
    <ligand>
        <name>Zn(2+)</name>
        <dbReference type="ChEBI" id="CHEBI:29105"/>
    </ligand>
</feature>
<dbReference type="InterPro" id="IPR005019">
    <property type="entry name" value="Adenine_glyco"/>
</dbReference>
<organism evidence="2 3">
    <name type="scientific">Psittacicella gerlachiana</name>
    <dbReference type="NCBI Taxonomy" id="2028574"/>
    <lineage>
        <taxon>Bacteria</taxon>
        <taxon>Pseudomonadati</taxon>
        <taxon>Pseudomonadota</taxon>
        <taxon>Gammaproteobacteria</taxon>
        <taxon>Pasteurellales</taxon>
        <taxon>Psittacicellaceae</taxon>
        <taxon>Psittacicella</taxon>
    </lineage>
</organism>
<dbReference type="GO" id="GO:0008725">
    <property type="term" value="F:DNA-3-methyladenine glycosylase activity"/>
    <property type="evidence" value="ECO:0007669"/>
    <property type="project" value="InterPro"/>
</dbReference>
<dbReference type="GO" id="GO:0006284">
    <property type="term" value="P:base-excision repair"/>
    <property type="evidence" value="ECO:0007669"/>
    <property type="project" value="InterPro"/>
</dbReference>
<proteinExistence type="predicted"/>